<gene>
    <name evidence="1" type="ORF">B4121_1947</name>
</gene>
<dbReference type="Proteomes" id="UP000185604">
    <property type="component" value="Unassembled WGS sequence"/>
</dbReference>
<dbReference type="InterPro" id="IPR019618">
    <property type="entry name" value="Spore_germination_GerPA"/>
</dbReference>
<dbReference type="AlphaFoldDB" id="A0A7Z0WYQ6"/>
<dbReference type="RefSeq" id="WP_026579910.1">
    <property type="nucleotide sequence ID" value="NZ_AP023088.1"/>
</dbReference>
<accession>A0A7Z0WYQ6</accession>
<reference evidence="1 2" key="1">
    <citation type="journal article" date="2016" name="Front. Microbiol.">
        <title>High-Level Heat Resistance of Spores of Bacillus amyloliquefaciens and Bacillus licheniformis Results from the Presence of a spoVA Operon in a Tn1546 Transposon.</title>
        <authorList>
            <person name="Berendsen E.M."/>
            <person name="Koning R.A."/>
            <person name="Boekhorst J."/>
            <person name="de Jong A."/>
            <person name="Kuipers O.P."/>
            <person name="Wells-Bennik M.H."/>
        </authorList>
    </citation>
    <scope>NUCLEOTIDE SEQUENCE [LARGE SCALE GENOMIC DNA]</scope>
    <source>
        <strain evidence="1 2">B4121</strain>
    </source>
</reference>
<sequence>MKHCCSVYIQSVSAGGVVNFGGAFKICPITMEKVVEGSGGPDVATAAAGFLDGALTPVAAEGTVTEDS</sequence>
<proteinExistence type="predicted"/>
<protein>
    <submittedName>
        <fullName evidence="1">Uncharacterized protein</fullName>
    </submittedName>
</protein>
<dbReference type="Pfam" id="PF10676">
    <property type="entry name" value="gerPA"/>
    <property type="match status" value="1"/>
</dbReference>
<evidence type="ECO:0000313" key="2">
    <source>
        <dbReference type="Proteomes" id="UP000185604"/>
    </source>
</evidence>
<organism evidence="1 2">
    <name type="scientific">Bacillus paralicheniformis</name>
    <dbReference type="NCBI Taxonomy" id="1648923"/>
    <lineage>
        <taxon>Bacteria</taxon>
        <taxon>Bacillati</taxon>
        <taxon>Bacillota</taxon>
        <taxon>Bacilli</taxon>
        <taxon>Bacillales</taxon>
        <taxon>Bacillaceae</taxon>
        <taxon>Bacillus</taxon>
    </lineage>
</organism>
<evidence type="ECO:0000313" key="1">
    <source>
        <dbReference type="EMBL" id="OLF94320.1"/>
    </source>
</evidence>
<name>A0A7Z0WYQ6_9BACI</name>
<dbReference type="GeneID" id="56670951"/>
<dbReference type="EMBL" id="LKPO01000012">
    <property type="protein sequence ID" value="OLF94320.1"/>
    <property type="molecule type" value="Genomic_DNA"/>
</dbReference>
<comment type="caution">
    <text evidence="1">The sequence shown here is derived from an EMBL/GenBank/DDBJ whole genome shotgun (WGS) entry which is preliminary data.</text>
</comment>